<feature type="transmembrane region" description="Helical" evidence="1">
    <location>
        <begin position="20"/>
        <end position="38"/>
    </location>
</feature>
<name>A0A1L9VJJ8_ASPGL</name>
<dbReference type="GeneID" id="34460069"/>
<evidence type="ECO:0000313" key="3">
    <source>
        <dbReference type="Proteomes" id="UP000184300"/>
    </source>
</evidence>
<accession>A0A1L9VJJ8</accession>
<proteinExistence type="predicted"/>
<dbReference type="Proteomes" id="UP000184300">
    <property type="component" value="Unassembled WGS sequence"/>
</dbReference>
<dbReference type="AlphaFoldDB" id="A0A1L9VJJ8"/>
<protein>
    <submittedName>
        <fullName evidence="2">Uncharacterized protein</fullName>
    </submittedName>
</protein>
<dbReference type="VEuPathDB" id="FungiDB:ASPGLDRAFT_289800"/>
<keyword evidence="1" id="KW-0472">Membrane</keyword>
<keyword evidence="1" id="KW-1133">Transmembrane helix</keyword>
<keyword evidence="3" id="KW-1185">Reference proteome</keyword>
<gene>
    <name evidence="2" type="ORF">ASPGLDRAFT_289800</name>
</gene>
<keyword evidence="1" id="KW-0812">Transmembrane</keyword>
<evidence type="ECO:0000256" key="1">
    <source>
        <dbReference type="SAM" id="Phobius"/>
    </source>
</evidence>
<organism evidence="2 3">
    <name type="scientific">Aspergillus glaucus CBS 516.65</name>
    <dbReference type="NCBI Taxonomy" id="1160497"/>
    <lineage>
        <taxon>Eukaryota</taxon>
        <taxon>Fungi</taxon>
        <taxon>Dikarya</taxon>
        <taxon>Ascomycota</taxon>
        <taxon>Pezizomycotina</taxon>
        <taxon>Eurotiomycetes</taxon>
        <taxon>Eurotiomycetidae</taxon>
        <taxon>Eurotiales</taxon>
        <taxon>Aspergillaceae</taxon>
        <taxon>Aspergillus</taxon>
        <taxon>Aspergillus subgen. Aspergillus</taxon>
    </lineage>
</organism>
<dbReference type="RefSeq" id="XP_022400804.1">
    <property type="nucleotide sequence ID" value="XM_022543808.1"/>
</dbReference>
<sequence length="98" mass="11696">MILHRNGHGHGSGKSYHKTFFFFFFFFVSYFFRCLHWVDIQYLDTYFGFICFRMAWNNGVSEIATRRVHPVIYHLPSIFLYNDSGSSVFTWSLLSIMS</sequence>
<dbReference type="EMBL" id="KV878897">
    <property type="protein sequence ID" value="OJJ84106.1"/>
    <property type="molecule type" value="Genomic_DNA"/>
</dbReference>
<reference evidence="3" key="1">
    <citation type="journal article" date="2017" name="Genome Biol.">
        <title>Comparative genomics reveals high biological diversity and specific adaptations in the industrially and medically important fungal genus Aspergillus.</title>
        <authorList>
            <person name="de Vries R.P."/>
            <person name="Riley R."/>
            <person name="Wiebenga A."/>
            <person name="Aguilar-Osorio G."/>
            <person name="Amillis S."/>
            <person name="Uchima C.A."/>
            <person name="Anderluh G."/>
            <person name="Asadollahi M."/>
            <person name="Askin M."/>
            <person name="Barry K."/>
            <person name="Battaglia E."/>
            <person name="Bayram O."/>
            <person name="Benocci T."/>
            <person name="Braus-Stromeyer S.A."/>
            <person name="Caldana C."/>
            <person name="Canovas D."/>
            <person name="Cerqueira G.C."/>
            <person name="Chen F."/>
            <person name="Chen W."/>
            <person name="Choi C."/>
            <person name="Clum A."/>
            <person name="Dos Santos R.A."/>
            <person name="Damasio A.R."/>
            <person name="Diallinas G."/>
            <person name="Emri T."/>
            <person name="Fekete E."/>
            <person name="Flipphi M."/>
            <person name="Freyberg S."/>
            <person name="Gallo A."/>
            <person name="Gournas C."/>
            <person name="Habgood R."/>
            <person name="Hainaut M."/>
            <person name="Harispe M.L."/>
            <person name="Henrissat B."/>
            <person name="Hilden K.S."/>
            <person name="Hope R."/>
            <person name="Hossain A."/>
            <person name="Karabika E."/>
            <person name="Karaffa L."/>
            <person name="Karanyi Z."/>
            <person name="Krasevec N."/>
            <person name="Kuo A."/>
            <person name="Kusch H."/>
            <person name="LaButti K."/>
            <person name="Lagendijk E.L."/>
            <person name="Lapidus A."/>
            <person name="Levasseur A."/>
            <person name="Lindquist E."/>
            <person name="Lipzen A."/>
            <person name="Logrieco A.F."/>
            <person name="MacCabe A."/>
            <person name="Maekelae M.R."/>
            <person name="Malavazi I."/>
            <person name="Melin P."/>
            <person name="Meyer V."/>
            <person name="Mielnichuk N."/>
            <person name="Miskei M."/>
            <person name="Molnar A.P."/>
            <person name="Mule G."/>
            <person name="Ngan C.Y."/>
            <person name="Orejas M."/>
            <person name="Orosz E."/>
            <person name="Ouedraogo J.P."/>
            <person name="Overkamp K.M."/>
            <person name="Park H.-S."/>
            <person name="Perrone G."/>
            <person name="Piumi F."/>
            <person name="Punt P.J."/>
            <person name="Ram A.F."/>
            <person name="Ramon A."/>
            <person name="Rauscher S."/>
            <person name="Record E."/>
            <person name="Riano-Pachon D.M."/>
            <person name="Robert V."/>
            <person name="Roehrig J."/>
            <person name="Ruller R."/>
            <person name="Salamov A."/>
            <person name="Salih N.S."/>
            <person name="Samson R.A."/>
            <person name="Sandor E."/>
            <person name="Sanguinetti M."/>
            <person name="Schuetze T."/>
            <person name="Sepcic K."/>
            <person name="Shelest E."/>
            <person name="Sherlock G."/>
            <person name="Sophianopoulou V."/>
            <person name="Squina F.M."/>
            <person name="Sun H."/>
            <person name="Susca A."/>
            <person name="Todd R.B."/>
            <person name="Tsang A."/>
            <person name="Unkles S.E."/>
            <person name="van de Wiele N."/>
            <person name="van Rossen-Uffink D."/>
            <person name="Oliveira J.V."/>
            <person name="Vesth T.C."/>
            <person name="Visser J."/>
            <person name="Yu J.-H."/>
            <person name="Zhou M."/>
            <person name="Andersen M.R."/>
            <person name="Archer D.B."/>
            <person name="Baker S.E."/>
            <person name="Benoit I."/>
            <person name="Brakhage A.A."/>
            <person name="Braus G.H."/>
            <person name="Fischer R."/>
            <person name="Frisvad J.C."/>
            <person name="Goldman G.H."/>
            <person name="Houbraken J."/>
            <person name="Oakley B."/>
            <person name="Pocsi I."/>
            <person name="Scazzocchio C."/>
            <person name="Seiboth B."/>
            <person name="vanKuyk P.A."/>
            <person name="Wortman J."/>
            <person name="Dyer P.S."/>
            <person name="Grigoriev I.V."/>
        </authorList>
    </citation>
    <scope>NUCLEOTIDE SEQUENCE [LARGE SCALE GENOMIC DNA]</scope>
    <source>
        <strain evidence="3">CBS 516.65</strain>
    </source>
</reference>
<evidence type="ECO:0000313" key="2">
    <source>
        <dbReference type="EMBL" id="OJJ84106.1"/>
    </source>
</evidence>